<feature type="domain" description="STAS" evidence="1">
    <location>
        <begin position="5"/>
        <end position="116"/>
    </location>
</feature>
<dbReference type="Pfam" id="PF01740">
    <property type="entry name" value="STAS"/>
    <property type="match status" value="1"/>
</dbReference>
<protein>
    <submittedName>
        <fullName evidence="2">STAS domain-containing protein</fullName>
    </submittedName>
</protein>
<accession>A0ABZ1BSM0</accession>
<dbReference type="PANTHER" id="PTHR33745:SF1">
    <property type="entry name" value="RSBT ANTAGONIST PROTEIN RSBS"/>
    <property type="match status" value="1"/>
</dbReference>
<proteinExistence type="predicted"/>
<dbReference type="Gene3D" id="3.30.750.24">
    <property type="entry name" value="STAS domain"/>
    <property type="match status" value="1"/>
</dbReference>
<dbReference type="InterPro" id="IPR036513">
    <property type="entry name" value="STAS_dom_sf"/>
</dbReference>
<keyword evidence="3" id="KW-1185">Reference proteome</keyword>
<name>A0ABZ1BSM0_9FIRM</name>
<dbReference type="EMBL" id="CP141614">
    <property type="protein sequence ID" value="WRP15791.1"/>
    <property type="molecule type" value="Genomic_DNA"/>
</dbReference>
<dbReference type="InterPro" id="IPR002645">
    <property type="entry name" value="STAS_dom"/>
</dbReference>
<sequence length="132" mass="14541">MDETPEIPLLTLRDTLVVAIQGELHDRAAERLQRRILDRIAESRPRGLLIDVTGLPVVDSFLGRLLRDTALMARMMGVPTVLVGLQPAVAVTLAELGLELPGVHTDLDLERGLAWLQRQGRQTPPAGRARSR</sequence>
<dbReference type="PANTHER" id="PTHR33745">
    <property type="entry name" value="RSBT ANTAGONIST PROTEIN RSBS-RELATED"/>
    <property type="match status" value="1"/>
</dbReference>
<organism evidence="2 3">
    <name type="scientific">Geochorda subterranea</name>
    <dbReference type="NCBI Taxonomy" id="3109564"/>
    <lineage>
        <taxon>Bacteria</taxon>
        <taxon>Bacillati</taxon>
        <taxon>Bacillota</taxon>
        <taxon>Limnochordia</taxon>
        <taxon>Limnochordales</taxon>
        <taxon>Geochordaceae</taxon>
        <taxon>Geochorda</taxon>
    </lineage>
</organism>
<dbReference type="CDD" id="cd07041">
    <property type="entry name" value="STAS_RsbR_RsbS_like"/>
    <property type="match status" value="1"/>
</dbReference>
<dbReference type="InterPro" id="IPR051932">
    <property type="entry name" value="Bact_StressResp_Reg"/>
</dbReference>
<evidence type="ECO:0000313" key="2">
    <source>
        <dbReference type="EMBL" id="WRP15791.1"/>
    </source>
</evidence>
<dbReference type="RefSeq" id="WP_324670199.1">
    <property type="nucleotide sequence ID" value="NZ_CP141614.1"/>
</dbReference>
<evidence type="ECO:0000313" key="3">
    <source>
        <dbReference type="Proteomes" id="UP001333102"/>
    </source>
</evidence>
<dbReference type="Proteomes" id="UP001333102">
    <property type="component" value="Chromosome"/>
</dbReference>
<dbReference type="SUPFAM" id="SSF52091">
    <property type="entry name" value="SpoIIaa-like"/>
    <property type="match status" value="1"/>
</dbReference>
<gene>
    <name evidence="2" type="ORF">VLY81_06460</name>
</gene>
<evidence type="ECO:0000259" key="1">
    <source>
        <dbReference type="PROSITE" id="PS50801"/>
    </source>
</evidence>
<dbReference type="PROSITE" id="PS50801">
    <property type="entry name" value="STAS"/>
    <property type="match status" value="1"/>
</dbReference>
<reference evidence="3" key="1">
    <citation type="submission" date="2023-12" db="EMBL/GenBank/DDBJ databases">
        <title>Novel isolates from deep terrestrial aquifers shed light on the physiology and ecology of the class Limnochordia.</title>
        <authorList>
            <person name="Karnachuk O.V."/>
            <person name="Lukina A.P."/>
            <person name="Avakyan M.R."/>
            <person name="Kadnikov V."/>
            <person name="Begmatov S."/>
            <person name="Beletsky A.V."/>
            <person name="Mardanov A.V."/>
            <person name="Ravin N.V."/>
        </authorList>
    </citation>
    <scope>NUCLEOTIDE SEQUENCE [LARGE SCALE GENOMIC DNA]</scope>
    <source>
        <strain evidence="3">LN</strain>
    </source>
</reference>